<dbReference type="Proteomes" id="UP001162992">
    <property type="component" value="Chromosome 7"/>
</dbReference>
<sequence length="835" mass="91504">MDPRTILVNVLQRVQVLIGLGEKTKLQRTNSQTFVACLKPLKPFLEEVRDAKVTWTEAAIDSVELLERALEDCTNLIERCCGKGSKVYMILRSYQIITVFQNITFETEQALNTLRLGLLHLSDHSRIQAERCLQELKRARYMVDISDERFSEEIEALMRDQREGQRTSLERLQRLFDKVDIRSNDALFREVDALEKEKEHARLAKDKMEEDYIDRVISLLSKMLEVKGENKNSQTDVRGISIPPDFRCPLSLELMADPVIVASGQTYERAYIQQWLDQGNTTCPKTRQILAHTNLIPNYTVKALITNWCEANDVPLPEPAKLRTHVSLPPSEPVPSKLASKEEVLTSQDASETRDSFACATDTSALSSRPPSTMSNTKLKASGLADHDNGVATLSSVGEEEGPSQVFTGSHNRAHAKSCDGSQLLERESGHNCVTSVPSDSSHLEGMREHVPRESNVEKVAQSLSGSSPCHGELSGELERMIAAAARSHAHSEKYGLQARSQEKNYDSQRKESTEQTKSLAVQPTQGPDSSFLPNGNVHAVIEGFVKDLHSSSEEIQRNAAAELRLLAKYNMENRILISYAGAIQPLVTLLTSTDLQTQENAVTALLNLSINDNNKSEIAAAGAIDPLVTVLEVGTSEAKENAAATLFSLSVMDENKVLIGASGAIPPLVQLLINGTPRGKKDAATALFNLSIFHENKGKIVRAGAVRPLVKLMTEPAAGMVDKAVAVLANLATISEGRVSIGEEGGIPALVEVVEAGSQRGKENAAAALLHLCTSSSRHRAMVLQEDVIPPLHVLSQSGTARAKEKASALLRHFREQRHGSFGGRNGHMERKNS</sequence>
<organism evidence="1 2">
    <name type="scientific">Diphasiastrum complanatum</name>
    <name type="common">Issler's clubmoss</name>
    <name type="synonym">Lycopodium complanatum</name>
    <dbReference type="NCBI Taxonomy" id="34168"/>
    <lineage>
        <taxon>Eukaryota</taxon>
        <taxon>Viridiplantae</taxon>
        <taxon>Streptophyta</taxon>
        <taxon>Embryophyta</taxon>
        <taxon>Tracheophyta</taxon>
        <taxon>Lycopodiopsida</taxon>
        <taxon>Lycopodiales</taxon>
        <taxon>Lycopodiaceae</taxon>
        <taxon>Lycopodioideae</taxon>
        <taxon>Diphasiastrum</taxon>
    </lineage>
</organism>
<proteinExistence type="predicted"/>
<protein>
    <submittedName>
        <fullName evidence="1">Uncharacterized protein</fullName>
    </submittedName>
</protein>
<keyword evidence="2" id="KW-1185">Reference proteome</keyword>
<accession>A0ACC2D9B1</accession>
<evidence type="ECO:0000313" key="2">
    <source>
        <dbReference type="Proteomes" id="UP001162992"/>
    </source>
</evidence>
<evidence type="ECO:0000313" key="1">
    <source>
        <dbReference type="EMBL" id="KAJ7550901.1"/>
    </source>
</evidence>
<gene>
    <name evidence="1" type="ORF">O6H91_07G123800</name>
</gene>
<name>A0ACC2D9B1_DIPCM</name>
<comment type="caution">
    <text evidence="1">The sequence shown here is derived from an EMBL/GenBank/DDBJ whole genome shotgun (WGS) entry which is preliminary data.</text>
</comment>
<reference evidence="2" key="1">
    <citation type="journal article" date="2024" name="Proc. Natl. Acad. Sci. U.S.A.">
        <title>Extraordinary preservation of gene collinearity over three hundred million years revealed in homosporous lycophytes.</title>
        <authorList>
            <person name="Li C."/>
            <person name="Wickell D."/>
            <person name="Kuo L.Y."/>
            <person name="Chen X."/>
            <person name="Nie B."/>
            <person name="Liao X."/>
            <person name="Peng D."/>
            <person name="Ji J."/>
            <person name="Jenkins J."/>
            <person name="Williams M."/>
            <person name="Shu S."/>
            <person name="Plott C."/>
            <person name="Barry K."/>
            <person name="Rajasekar S."/>
            <person name="Grimwood J."/>
            <person name="Han X."/>
            <person name="Sun S."/>
            <person name="Hou Z."/>
            <person name="He W."/>
            <person name="Dai G."/>
            <person name="Sun C."/>
            <person name="Schmutz J."/>
            <person name="Leebens-Mack J.H."/>
            <person name="Li F.W."/>
            <person name="Wang L."/>
        </authorList>
    </citation>
    <scope>NUCLEOTIDE SEQUENCE [LARGE SCALE GENOMIC DNA]</scope>
    <source>
        <strain evidence="2">cv. PW_Plant_1</strain>
    </source>
</reference>
<dbReference type="EMBL" id="CM055098">
    <property type="protein sequence ID" value="KAJ7550901.1"/>
    <property type="molecule type" value="Genomic_DNA"/>
</dbReference>